<keyword evidence="2" id="KW-1185">Reference proteome</keyword>
<dbReference type="AlphaFoldDB" id="A0A9P7K6Y3"/>
<proteinExistence type="predicted"/>
<name>A0A9P7K6Y3_9AGAR</name>
<reference evidence="1" key="1">
    <citation type="submission" date="2020-07" db="EMBL/GenBank/DDBJ databases">
        <authorList>
            <person name="Nieuwenhuis M."/>
            <person name="Van De Peppel L.J.J."/>
        </authorList>
    </citation>
    <scope>NUCLEOTIDE SEQUENCE</scope>
    <source>
        <strain evidence="1">AP01</strain>
        <tissue evidence="1">Mycelium</tissue>
    </source>
</reference>
<dbReference type="Proteomes" id="UP000775547">
    <property type="component" value="Unassembled WGS sequence"/>
</dbReference>
<accession>A0A9P7K6Y3</accession>
<evidence type="ECO:0000313" key="2">
    <source>
        <dbReference type="Proteomes" id="UP000775547"/>
    </source>
</evidence>
<evidence type="ECO:0000313" key="1">
    <source>
        <dbReference type="EMBL" id="KAG5639388.1"/>
    </source>
</evidence>
<protein>
    <submittedName>
        <fullName evidence="1">Uncharacterized protein</fullName>
    </submittedName>
</protein>
<reference evidence="1" key="2">
    <citation type="submission" date="2021-10" db="EMBL/GenBank/DDBJ databases">
        <title>Phylogenomics reveals ancestral predisposition of the termite-cultivated fungus Termitomyces towards a domesticated lifestyle.</title>
        <authorList>
            <person name="Auxier B."/>
            <person name="Grum-Grzhimaylo A."/>
            <person name="Cardenas M.E."/>
            <person name="Lodge J.D."/>
            <person name="Laessoe T."/>
            <person name="Pedersen O."/>
            <person name="Smith M.E."/>
            <person name="Kuyper T.W."/>
            <person name="Franco-Molano E.A."/>
            <person name="Baroni T.J."/>
            <person name="Aanen D.K."/>
        </authorList>
    </citation>
    <scope>NUCLEOTIDE SEQUENCE</scope>
    <source>
        <strain evidence="1">AP01</strain>
        <tissue evidence="1">Mycelium</tissue>
    </source>
</reference>
<comment type="caution">
    <text evidence="1">The sequence shown here is derived from an EMBL/GenBank/DDBJ whole genome shotgun (WGS) entry which is preliminary data.</text>
</comment>
<gene>
    <name evidence="1" type="ORF">DXG03_003755</name>
</gene>
<dbReference type="EMBL" id="JABCKV010002216">
    <property type="protein sequence ID" value="KAG5639388.1"/>
    <property type="molecule type" value="Genomic_DNA"/>
</dbReference>
<feature type="non-terminal residue" evidence="1">
    <location>
        <position position="104"/>
    </location>
</feature>
<sequence>MSTDDGHEEQYTLSEELYVLKDVWLACDAVLESHIQGDIFARLRALDSESQSSLNATTNYAEEAERYFMHFRHDWHVECVDGTRDISPGLPADVEFYPQIDDAP</sequence>
<organism evidence="1 2">
    <name type="scientific">Asterophora parasitica</name>
    <dbReference type="NCBI Taxonomy" id="117018"/>
    <lineage>
        <taxon>Eukaryota</taxon>
        <taxon>Fungi</taxon>
        <taxon>Dikarya</taxon>
        <taxon>Basidiomycota</taxon>
        <taxon>Agaricomycotina</taxon>
        <taxon>Agaricomycetes</taxon>
        <taxon>Agaricomycetidae</taxon>
        <taxon>Agaricales</taxon>
        <taxon>Tricholomatineae</taxon>
        <taxon>Lyophyllaceae</taxon>
        <taxon>Asterophora</taxon>
    </lineage>
</organism>